<dbReference type="Gene3D" id="3.40.50.880">
    <property type="match status" value="1"/>
</dbReference>
<dbReference type="GO" id="GO:0004359">
    <property type="term" value="F:glutaminase activity"/>
    <property type="evidence" value="ECO:0007669"/>
    <property type="project" value="UniProtKB-EC"/>
</dbReference>
<comment type="caution">
    <text evidence="10">The sequence shown here is derived from an EMBL/GenBank/DDBJ whole genome shotgun (WGS) entry which is preliminary data.</text>
</comment>
<dbReference type="OMA" id="GMIMLAD"/>
<dbReference type="PROSITE" id="PS01236">
    <property type="entry name" value="PDXT_SNO_1"/>
    <property type="match status" value="1"/>
</dbReference>
<accession>A0A642UVA3</accession>
<dbReference type="GO" id="GO:0008614">
    <property type="term" value="P:pyridoxine metabolic process"/>
    <property type="evidence" value="ECO:0007669"/>
    <property type="project" value="TreeGrafter"/>
</dbReference>
<dbReference type="FunFam" id="3.40.50.880:FF:000010">
    <property type="entry name" value="uncharacterized protein LOC100176842 isoform X2"/>
    <property type="match status" value="1"/>
</dbReference>
<feature type="binding site" evidence="9">
    <location>
        <begin position="61"/>
        <end position="63"/>
    </location>
    <ligand>
        <name>L-glutamine</name>
        <dbReference type="ChEBI" id="CHEBI:58359"/>
    </ligand>
</feature>
<keyword evidence="6" id="KW-0456">Lyase</keyword>
<evidence type="ECO:0000256" key="7">
    <source>
        <dbReference type="ARBA" id="ARBA00049534"/>
    </source>
</evidence>
<name>A0A642UVA3_DIURU</name>
<feature type="binding site" evidence="9">
    <location>
        <position position="121"/>
    </location>
    <ligand>
        <name>L-glutamine</name>
        <dbReference type="ChEBI" id="CHEBI:58359"/>
    </ligand>
</feature>
<dbReference type="GO" id="GO:0016829">
    <property type="term" value="F:lyase activity"/>
    <property type="evidence" value="ECO:0007669"/>
    <property type="project" value="UniProtKB-KW"/>
</dbReference>
<evidence type="ECO:0000256" key="9">
    <source>
        <dbReference type="PIRSR" id="PIRSR005639-2"/>
    </source>
</evidence>
<dbReference type="RefSeq" id="XP_034014017.1">
    <property type="nucleotide sequence ID" value="XM_034153650.1"/>
</dbReference>
<dbReference type="PROSITE" id="PS51273">
    <property type="entry name" value="GATASE_TYPE_1"/>
    <property type="match status" value="1"/>
</dbReference>
<dbReference type="PIRSF" id="PIRSF005639">
    <property type="entry name" value="Glut_amidoT_SNO"/>
    <property type="match status" value="1"/>
</dbReference>
<feature type="active site" description="Charge relay system" evidence="8">
    <location>
        <position position="191"/>
    </location>
</feature>
<keyword evidence="4" id="KW-0663">Pyridoxal phosphate</keyword>
<evidence type="ECO:0000256" key="3">
    <source>
        <dbReference type="ARBA" id="ARBA00022801"/>
    </source>
</evidence>
<dbReference type="GO" id="GO:1903600">
    <property type="term" value="C:glutaminase complex"/>
    <property type="evidence" value="ECO:0007669"/>
    <property type="project" value="TreeGrafter"/>
</dbReference>
<protein>
    <recommendedName>
        <fullName evidence="2">glutaminase</fullName>
        <ecNumber evidence="2">3.5.1.2</ecNumber>
    </recommendedName>
</protein>
<evidence type="ECO:0000256" key="8">
    <source>
        <dbReference type="PIRSR" id="PIRSR005639-1"/>
    </source>
</evidence>
<evidence type="ECO:0000256" key="2">
    <source>
        <dbReference type="ARBA" id="ARBA00012918"/>
    </source>
</evidence>
<comment type="catalytic activity">
    <reaction evidence="7">
        <text>L-glutamine + H2O = L-glutamate + NH4(+)</text>
        <dbReference type="Rhea" id="RHEA:15889"/>
        <dbReference type="ChEBI" id="CHEBI:15377"/>
        <dbReference type="ChEBI" id="CHEBI:28938"/>
        <dbReference type="ChEBI" id="CHEBI:29985"/>
        <dbReference type="ChEBI" id="CHEBI:58359"/>
        <dbReference type="EC" id="3.5.1.2"/>
    </reaction>
</comment>
<dbReference type="InterPro" id="IPR021196">
    <property type="entry name" value="PdxT/SNO_CS"/>
</dbReference>
<dbReference type="InterPro" id="IPR002161">
    <property type="entry name" value="PdxT/SNO"/>
</dbReference>
<dbReference type="OrthoDB" id="2039at2759"/>
<dbReference type="CDD" id="cd01749">
    <property type="entry name" value="GATase1_PB"/>
    <property type="match status" value="1"/>
</dbReference>
<dbReference type="GO" id="GO:0005829">
    <property type="term" value="C:cytosol"/>
    <property type="evidence" value="ECO:0007669"/>
    <property type="project" value="TreeGrafter"/>
</dbReference>
<dbReference type="GeneID" id="54779792"/>
<dbReference type="NCBIfam" id="TIGR03800">
    <property type="entry name" value="PLP_synth_Pdx2"/>
    <property type="match status" value="1"/>
</dbReference>
<dbReference type="Proteomes" id="UP000449547">
    <property type="component" value="Unassembled WGS sequence"/>
</dbReference>
<organism evidence="10 11">
    <name type="scientific">Diutina rugosa</name>
    <name type="common">Yeast</name>
    <name type="synonym">Candida rugosa</name>
    <dbReference type="NCBI Taxonomy" id="5481"/>
    <lineage>
        <taxon>Eukaryota</taxon>
        <taxon>Fungi</taxon>
        <taxon>Dikarya</taxon>
        <taxon>Ascomycota</taxon>
        <taxon>Saccharomycotina</taxon>
        <taxon>Pichiomycetes</taxon>
        <taxon>Debaryomycetaceae</taxon>
        <taxon>Diutina</taxon>
    </lineage>
</organism>
<dbReference type="GO" id="GO:0042823">
    <property type="term" value="P:pyridoxal phosphate biosynthetic process"/>
    <property type="evidence" value="ECO:0007669"/>
    <property type="project" value="InterPro"/>
</dbReference>
<feature type="active site" description="Charge relay system" evidence="8">
    <location>
        <position position="193"/>
    </location>
</feature>
<dbReference type="HAMAP" id="MF_01615">
    <property type="entry name" value="PdxT"/>
    <property type="match status" value="1"/>
</dbReference>
<evidence type="ECO:0000256" key="4">
    <source>
        <dbReference type="ARBA" id="ARBA00022898"/>
    </source>
</evidence>
<evidence type="ECO:0000313" key="10">
    <source>
        <dbReference type="EMBL" id="KAA8906197.1"/>
    </source>
</evidence>
<evidence type="ECO:0000256" key="5">
    <source>
        <dbReference type="ARBA" id="ARBA00022962"/>
    </source>
</evidence>
<evidence type="ECO:0000256" key="1">
    <source>
        <dbReference type="ARBA" id="ARBA00008345"/>
    </source>
</evidence>
<evidence type="ECO:0000256" key="6">
    <source>
        <dbReference type="ARBA" id="ARBA00023239"/>
    </source>
</evidence>
<dbReference type="AlphaFoldDB" id="A0A642UVA3"/>
<dbReference type="EC" id="3.5.1.2" evidence="2"/>
<feature type="binding site" evidence="9">
    <location>
        <begin position="150"/>
        <end position="151"/>
    </location>
    <ligand>
        <name>L-glutamine</name>
        <dbReference type="ChEBI" id="CHEBI:58359"/>
    </ligand>
</feature>
<dbReference type="PANTHER" id="PTHR31559">
    <property type="entry name" value="PYRIDOXAL 5'-PHOSPHATE SYNTHASE SUBUNIT SNO"/>
    <property type="match status" value="1"/>
</dbReference>
<keyword evidence="5" id="KW-0315">Glutamine amidotransferase</keyword>
<dbReference type="PROSITE" id="PS51130">
    <property type="entry name" value="PDXT_SNO_2"/>
    <property type="match status" value="1"/>
</dbReference>
<sequence length="219" mass="23848">MTSDRQLRVGVLALQGAFREHLEYLAQAVAAAPFPGIQWHFCEVKTPAELERCDGLVIPGGESTAMSLIAQRTGMVEPLRDYCTTHPVWGTCAGLILLATTIVDGKPDQVALGALDVEVRRNAFGRQLDSFTAPVAFPWLKGEPFETVFIRAPVVTKVEPGVEVLSTVERGDGSKVVVAVRQRRVLGTSFHPELAGDYRFHRWFLSEFVVGDSASPASA</sequence>
<gene>
    <name evidence="10" type="ORF">DIURU_001139</name>
</gene>
<dbReference type="PANTHER" id="PTHR31559:SF0">
    <property type="entry name" value="PYRIDOXAL 5'-PHOSPHATE SYNTHASE SUBUNIT SNO1-RELATED"/>
    <property type="match status" value="1"/>
</dbReference>
<dbReference type="Pfam" id="PF01174">
    <property type="entry name" value="SNO"/>
    <property type="match status" value="1"/>
</dbReference>
<dbReference type="InterPro" id="IPR029062">
    <property type="entry name" value="Class_I_gatase-like"/>
</dbReference>
<keyword evidence="11" id="KW-1185">Reference proteome</keyword>
<comment type="similarity">
    <text evidence="1">Belongs to the glutaminase PdxT/SNO family.</text>
</comment>
<feature type="active site" description="Nucleophile" evidence="8">
    <location>
        <position position="92"/>
    </location>
</feature>
<dbReference type="SUPFAM" id="SSF52317">
    <property type="entry name" value="Class I glutamine amidotransferase-like"/>
    <property type="match status" value="1"/>
</dbReference>
<keyword evidence="3" id="KW-0378">Hydrolase</keyword>
<evidence type="ECO:0000313" key="11">
    <source>
        <dbReference type="Proteomes" id="UP000449547"/>
    </source>
</evidence>
<proteinExistence type="inferred from homology"/>
<dbReference type="EMBL" id="SWFT01000036">
    <property type="protein sequence ID" value="KAA8906197.1"/>
    <property type="molecule type" value="Genomic_DNA"/>
</dbReference>
<reference evidence="10 11" key="1">
    <citation type="submission" date="2019-07" db="EMBL/GenBank/DDBJ databases">
        <title>Genome assembly of two rare yeast pathogens: Diutina rugosa and Trichomonascus ciferrii.</title>
        <authorList>
            <person name="Mixao V."/>
            <person name="Saus E."/>
            <person name="Hansen A."/>
            <person name="Lass-Flor C."/>
            <person name="Gabaldon T."/>
        </authorList>
    </citation>
    <scope>NUCLEOTIDE SEQUENCE [LARGE SCALE GENOMIC DNA]</scope>
    <source>
        <strain evidence="10 11">CBS 613</strain>
    </source>
</reference>
<dbReference type="VEuPathDB" id="FungiDB:DIURU_001139"/>